<accession>I7BBH7</accession>
<reference evidence="3" key="1">
    <citation type="journal article" date="2013" name="Microb. Biotechnol.">
        <title>Metabolic potential of the organic-solvent tolerant Pseudomonas putida DOT-T1E deduced from its annotated genome.</title>
        <authorList>
            <person name="Udaondo Z."/>
            <person name="Molina L."/>
            <person name="Daniels C."/>
            <person name="Gomez M.J."/>
            <person name="Molina-Henares M.A."/>
            <person name="Matilla M.A."/>
            <person name="Roca A."/>
            <person name="Fernandez M."/>
            <person name="Duque E."/>
            <person name="Segura A."/>
            <person name="Ramos J.L."/>
        </authorList>
    </citation>
    <scope>NUCLEOTIDE SEQUENCE [LARGE SCALE GENOMIC DNA]</scope>
    <source>
        <strain evidence="3">DOT-T1E</strain>
    </source>
</reference>
<evidence type="ECO:0000313" key="2">
    <source>
        <dbReference type="EMBL" id="AFO48843.1"/>
    </source>
</evidence>
<organism evidence="2 3">
    <name type="scientific">Pseudomonas putida (strain DOT-T1E)</name>
    <dbReference type="NCBI Taxonomy" id="1196325"/>
    <lineage>
        <taxon>Bacteria</taxon>
        <taxon>Pseudomonadati</taxon>
        <taxon>Pseudomonadota</taxon>
        <taxon>Gammaproteobacteria</taxon>
        <taxon>Pseudomonadales</taxon>
        <taxon>Pseudomonadaceae</taxon>
        <taxon>Pseudomonas</taxon>
    </lineage>
</organism>
<dbReference type="HOGENOM" id="CLU_3238409_0_0_6"/>
<dbReference type="AlphaFoldDB" id="I7BBH7"/>
<gene>
    <name evidence="2" type="ordered locus">T1E_3006</name>
</gene>
<dbReference type="KEGG" id="ppx:T1E_3006"/>
<name>I7BBH7_PSEPT</name>
<feature type="compositionally biased region" description="Basic and acidic residues" evidence="1">
    <location>
        <begin position="21"/>
        <end position="36"/>
    </location>
</feature>
<evidence type="ECO:0000313" key="3">
    <source>
        <dbReference type="Proteomes" id="UP000006503"/>
    </source>
</evidence>
<dbReference type="Proteomes" id="UP000006503">
    <property type="component" value="Chromosome"/>
</dbReference>
<evidence type="ECO:0000256" key="1">
    <source>
        <dbReference type="SAM" id="MobiDB-lite"/>
    </source>
</evidence>
<feature type="region of interest" description="Disordered" evidence="1">
    <location>
        <begin position="1"/>
        <end position="43"/>
    </location>
</feature>
<dbReference type="PATRIC" id="fig|1196325.3.peg.2970"/>
<proteinExistence type="predicted"/>
<sequence length="43" mass="4645">MRHVTESPGGCPRKGRTGFDGIEKHGGALRPFRDTRPLPQGTA</sequence>
<dbReference type="EMBL" id="CP003734">
    <property type="protein sequence ID" value="AFO48843.1"/>
    <property type="molecule type" value="Genomic_DNA"/>
</dbReference>
<protein>
    <submittedName>
        <fullName evidence="2">Uncharacterized protein</fullName>
    </submittedName>
</protein>